<proteinExistence type="predicted"/>
<organism evidence="1 2">
    <name type="scientific">Bacillus thuringiensis T01-328</name>
    <dbReference type="NCBI Taxonomy" id="1324966"/>
    <lineage>
        <taxon>Bacteria</taxon>
        <taxon>Bacillati</taxon>
        <taxon>Bacillota</taxon>
        <taxon>Bacilli</taxon>
        <taxon>Bacillales</taxon>
        <taxon>Bacillaceae</taxon>
        <taxon>Bacillus</taxon>
        <taxon>Bacillus cereus group</taxon>
    </lineage>
</organism>
<gene>
    <name evidence="1" type="ORF">BTCBT_002834</name>
</gene>
<dbReference type="AlphaFoldDB" id="A0AAN4HKX1"/>
<comment type="caution">
    <text evidence="1">The sequence shown here is derived from an EMBL/GenBank/DDBJ whole genome shotgun (WGS) entry which is preliminary data.</text>
</comment>
<name>A0AAN4HKX1_BACTU</name>
<dbReference type="EMBL" id="ARXZ02000004">
    <property type="protein sequence ID" value="ERI01279.1"/>
    <property type="molecule type" value="Genomic_DNA"/>
</dbReference>
<sequence length="83" mass="9998">MDRECWIIKTNKERYVSIPFILSSGFRSYLDEKPVWNKTRTFYTEGEAKEYLAKYLSPTDNHYVDRYSFEEGEKLIGVERVFL</sequence>
<protein>
    <submittedName>
        <fullName evidence="1">Uncharacterized protein</fullName>
    </submittedName>
</protein>
<dbReference type="RefSeq" id="WP_000373373.1">
    <property type="nucleotide sequence ID" value="NZ_ARXZ02000004.1"/>
</dbReference>
<dbReference type="Proteomes" id="UP000013487">
    <property type="component" value="Unassembled WGS sequence"/>
</dbReference>
<evidence type="ECO:0000313" key="1">
    <source>
        <dbReference type="EMBL" id="ERI01279.1"/>
    </source>
</evidence>
<reference evidence="1 2" key="1">
    <citation type="journal article" date="2013" name="Genome Announc.">
        <title>Draft Genome Sequence of Bacillus thuringiensis var. thuringiensis Strain T01-328, a Brazilian Isolate That Produces a Soluble Pesticide Protein, Cry1Ia.</title>
        <authorList>
            <person name="Varani A.M."/>
            <person name="Lemos M.V."/>
            <person name="Fernandes C.C."/>
            <person name="Lemos E.G."/>
            <person name="Alves E.C."/>
            <person name="Desiderio J.A."/>
        </authorList>
    </citation>
    <scope>NUCLEOTIDE SEQUENCE [LARGE SCALE GENOMIC DNA]</scope>
    <source>
        <strain evidence="1 2">T01-328</strain>
    </source>
</reference>
<evidence type="ECO:0000313" key="2">
    <source>
        <dbReference type="Proteomes" id="UP000013487"/>
    </source>
</evidence>
<accession>A0AAN4HKX1</accession>